<dbReference type="EMBL" id="CH445327">
    <property type="protein sequence ID" value="EAT90740.2"/>
    <property type="molecule type" value="Genomic_DNA"/>
</dbReference>
<protein>
    <submittedName>
        <fullName evidence="3">Uncharacterized protein</fullName>
    </submittedName>
</protein>
<gene>
    <name evidence="3" type="ORF">SNOG_02528</name>
</gene>
<sequence length="525" mass="57153">MTQYSLDSRDVRNQGFWQRHNDKLNFLLHPTLSRVDAAIPEMSSYLQKLKRQSKQFMPQSEGKKADTAQVQEATKAPEPPKIQEPATTTAGPSGPVPTAPTPTVAEPADHTEAEPVLDEEDQVFLERLAAIASEPEGEAPPLPTRPVEVTEAQEKKMMGRDPQVALLDGAEKLPLPTSPPEVPAESGEKGKEKAKGGLDRKKSVMSYFSLDRFKKGEDKVGKDKTEKLNAKDRSKMADDLQSAAEAAKADEQEEQRRENKELTDVLDQLNLSAVNNRVFSFTKESEELLNKFTQVLKDIINGAPTAYNDLEKLFTDYDAQLKKMYGGLPPFLQNMVKSLPAKLTATLGPELLAAGAEKPGFDAKTAGAGTKSKKSKIPGLPTIPSLKSLVTAQGAVATALRSIVNFLKFRFPMLATGTNLIMSLAVFLLLFVFWYCHKRGRETRLEKERLAADEGESARASSASSINEDADSIFGEKPKRKPVASSVATEQPTEPLIIQDSNQKRDDAAAAVADMPSGGKAPGPA</sequence>
<feature type="region of interest" description="Disordered" evidence="1">
    <location>
        <begin position="448"/>
        <end position="525"/>
    </location>
</feature>
<evidence type="ECO:0000313" key="4">
    <source>
        <dbReference type="Proteomes" id="UP000001055"/>
    </source>
</evidence>
<reference evidence="4" key="1">
    <citation type="journal article" date="2007" name="Plant Cell">
        <title>Dothideomycete-plant interactions illuminated by genome sequencing and EST analysis of the wheat pathogen Stagonospora nodorum.</title>
        <authorList>
            <person name="Hane J.K."/>
            <person name="Lowe R.G."/>
            <person name="Solomon P.S."/>
            <person name="Tan K.C."/>
            <person name="Schoch C.L."/>
            <person name="Spatafora J.W."/>
            <person name="Crous P.W."/>
            <person name="Kodira C."/>
            <person name="Birren B.W."/>
            <person name="Galagan J.E."/>
            <person name="Torriani S.F."/>
            <person name="McDonald B.A."/>
            <person name="Oliver R.P."/>
        </authorList>
    </citation>
    <scope>NUCLEOTIDE SEQUENCE [LARGE SCALE GENOMIC DNA]</scope>
    <source>
        <strain evidence="4">SN15 / ATCC MYA-4574 / FGSC 10173</strain>
    </source>
</reference>
<organism evidence="3 4">
    <name type="scientific">Phaeosphaeria nodorum (strain SN15 / ATCC MYA-4574 / FGSC 10173)</name>
    <name type="common">Glume blotch fungus</name>
    <name type="synonym">Parastagonospora nodorum</name>
    <dbReference type="NCBI Taxonomy" id="321614"/>
    <lineage>
        <taxon>Eukaryota</taxon>
        <taxon>Fungi</taxon>
        <taxon>Dikarya</taxon>
        <taxon>Ascomycota</taxon>
        <taxon>Pezizomycotina</taxon>
        <taxon>Dothideomycetes</taxon>
        <taxon>Pleosporomycetidae</taxon>
        <taxon>Pleosporales</taxon>
        <taxon>Pleosporineae</taxon>
        <taxon>Phaeosphaeriaceae</taxon>
        <taxon>Parastagonospora</taxon>
    </lineage>
</organism>
<dbReference type="RefSeq" id="XP_001793130.1">
    <property type="nucleotide sequence ID" value="XM_001793078.1"/>
</dbReference>
<feature type="region of interest" description="Disordered" evidence="1">
    <location>
        <begin position="219"/>
        <end position="260"/>
    </location>
</feature>
<dbReference type="AlphaFoldDB" id="Q0V0D6"/>
<accession>Q0V0D6</accession>
<dbReference type="VEuPathDB" id="FungiDB:JI435_025280"/>
<feature type="compositionally biased region" description="Basic and acidic residues" evidence="1">
    <location>
        <begin position="247"/>
        <end position="260"/>
    </location>
</feature>
<dbReference type="GeneID" id="5969980"/>
<keyword evidence="2" id="KW-1133">Transmembrane helix</keyword>
<evidence type="ECO:0000313" key="3">
    <source>
        <dbReference type="EMBL" id="EAT90740.2"/>
    </source>
</evidence>
<keyword evidence="2" id="KW-0812">Transmembrane</keyword>
<feature type="transmembrane region" description="Helical" evidence="2">
    <location>
        <begin position="411"/>
        <end position="436"/>
    </location>
</feature>
<feature type="compositionally biased region" description="Basic and acidic residues" evidence="1">
    <location>
        <begin position="219"/>
        <end position="238"/>
    </location>
</feature>
<evidence type="ECO:0000256" key="2">
    <source>
        <dbReference type="SAM" id="Phobius"/>
    </source>
</evidence>
<dbReference type="InParanoid" id="Q0V0D6"/>
<dbReference type="eggNOG" id="ENOG502S3A7">
    <property type="taxonomic scope" value="Eukaryota"/>
</dbReference>
<dbReference type="Proteomes" id="UP000001055">
    <property type="component" value="Unassembled WGS sequence"/>
</dbReference>
<feature type="region of interest" description="Disordered" evidence="1">
    <location>
        <begin position="50"/>
        <end position="116"/>
    </location>
</feature>
<proteinExistence type="predicted"/>
<feature type="region of interest" description="Disordered" evidence="1">
    <location>
        <begin position="170"/>
        <end position="200"/>
    </location>
</feature>
<evidence type="ECO:0000256" key="1">
    <source>
        <dbReference type="SAM" id="MobiDB-lite"/>
    </source>
</evidence>
<feature type="compositionally biased region" description="Low complexity" evidence="1">
    <location>
        <begin position="84"/>
        <end position="93"/>
    </location>
</feature>
<name>Q0V0D6_PHANO</name>
<feature type="compositionally biased region" description="Basic and acidic residues" evidence="1">
    <location>
        <begin position="186"/>
        <end position="200"/>
    </location>
</feature>
<keyword evidence="2" id="KW-0472">Membrane</keyword>
<dbReference type="HOGENOM" id="CLU_031806_1_0_1"/>
<dbReference type="KEGG" id="pno:SNOG_02528"/>